<dbReference type="PRINTS" id="PR00039">
    <property type="entry name" value="HTHLYSR"/>
</dbReference>
<evidence type="ECO:0000313" key="7">
    <source>
        <dbReference type="Proteomes" id="UP000541535"/>
    </source>
</evidence>
<dbReference type="Gene3D" id="1.10.10.10">
    <property type="entry name" value="Winged helix-like DNA-binding domain superfamily/Winged helix DNA-binding domain"/>
    <property type="match status" value="1"/>
</dbReference>
<accession>A0A7W5FTS5</accession>
<dbReference type="SUPFAM" id="SSF53850">
    <property type="entry name" value="Periplasmic binding protein-like II"/>
    <property type="match status" value="1"/>
</dbReference>
<evidence type="ECO:0000313" key="6">
    <source>
        <dbReference type="EMBL" id="MBB3119089.1"/>
    </source>
</evidence>
<dbReference type="PROSITE" id="PS50931">
    <property type="entry name" value="HTH_LYSR"/>
    <property type="match status" value="1"/>
</dbReference>
<dbReference type="Proteomes" id="UP000541535">
    <property type="component" value="Unassembled WGS sequence"/>
</dbReference>
<evidence type="ECO:0000256" key="2">
    <source>
        <dbReference type="ARBA" id="ARBA00023015"/>
    </source>
</evidence>
<dbReference type="AlphaFoldDB" id="A0A7W5FTS5"/>
<dbReference type="Pfam" id="PF03466">
    <property type="entry name" value="LysR_substrate"/>
    <property type="match status" value="1"/>
</dbReference>
<feature type="domain" description="HTH lysR-type" evidence="5">
    <location>
        <begin position="1"/>
        <end position="58"/>
    </location>
</feature>
<evidence type="ECO:0000259" key="5">
    <source>
        <dbReference type="PROSITE" id="PS50931"/>
    </source>
</evidence>
<gene>
    <name evidence="6" type="ORF">FHS03_002140</name>
</gene>
<dbReference type="InterPro" id="IPR005119">
    <property type="entry name" value="LysR_subst-bd"/>
</dbReference>
<dbReference type="Gene3D" id="3.40.190.290">
    <property type="match status" value="1"/>
</dbReference>
<keyword evidence="2" id="KW-0805">Transcription regulation</keyword>
<dbReference type="GO" id="GO:0003700">
    <property type="term" value="F:DNA-binding transcription factor activity"/>
    <property type="evidence" value="ECO:0007669"/>
    <property type="project" value="InterPro"/>
</dbReference>
<dbReference type="CDD" id="cd05466">
    <property type="entry name" value="PBP2_LTTR_substrate"/>
    <property type="match status" value="1"/>
</dbReference>
<sequence>MNLSDLRIFLSAAQQPSLGAAALEMHLTTSAVSKALKRLEEHVGTALFDRSARQLALNSSGRMLVQRAQTLLALADQARCDLQGERASVDCRVGGPAILLWRHGVALSDALRAWPEASLRLHALYEDEALAALERGEIGAALVTGDVVQGRGEHWSEEWEATPLGTLSLRLVAGRSHPLAAELAAAGSAGADQAAVLVTDSARVLAHDFVCPSQSPFCGARRGSRSDGWRDDQLPRRIRYWADDLQLLLALVKAGQALAYLPDFALADPDLRRIRVSDCPFHCEESVYLVWKRKHAAAWLQALAQQLAGAAA</sequence>
<reference evidence="6 7" key="1">
    <citation type="submission" date="2020-08" db="EMBL/GenBank/DDBJ databases">
        <title>Genomic Encyclopedia of Type Strains, Phase III (KMG-III): the genomes of soil and plant-associated and newly described type strains.</title>
        <authorList>
            <person name="Whitman W."/>
        </authorList>
    </citation>
    <scope>NUCLEOTIDE SEQUENCE [LARGE SCALE GENOMIC DNA]</scope>
    <source>
        <strain evidence="6 7">CECT 8897</strain>
    </source>
</reference>
<keyword evidence="3 6" id="KW-0238">DNA-binding</keyword>
<dbReference type="Pfam" id="PF00126">
    <property type="entry name" value="HTH_1"/>
    <property type="match status" value="1"/>
</dbReference>
<comment type="similarity">
    <text evidence="1">Belongs to the LysR transcriptional regulatory family.</text>
</comment>
<dbReference type="PANTHER" id="PTHR30126">
    <property type="entry name" value="HTH-TYPE TRANSCRIPTIONAL REGULATOR"/>
    <property type="match status" value="1"/>
</dbReference>
<organism evidence="6 7">
    <name type="scientific">Pseudoduganella violacea</name>
    <dbReference type="NCBI Taxonomy" id="1715466"/>
    <lineage>
        <taxon>Bacteria</taxon>
        <taxon>Pseudomonadati</taxon>
        <taxon>Pseudomonadota</taxon>
        <taxon>Betaproteobacteria</taxon>
        <taxon>Burkholderiales</taxon>
        <taxon>Oxalobacteraceae</taxon>
        <taxon>Telluria group</taxon>
        <taxon>Pseudoduganella</taxon>
    </lineage>
</organism>
<dbReference type="PANTHER" id="PTHR30126:SF91">
    <property type="entry name" value="LYSR FAMILY TRANSCRIPTIONAL REGULATOR"/>
    <property type="match status" value="1"/>
</dbReference>
<dbReference type="InterPro" id="IPR036390">
    <property type="entry name" value="WH_DNA-bd_sf"/>
</dbReference>
<dbReference type="InterPro" id="IPR000847">
    <property type="entry name" value="LysR_HTH_N"/>
</dbReference>
<dbReference type="SUPFAM" id="SSF46785">
    <property type="entry name" value="Winged helix' DNA-binding domain"/>
    <property type="match status" value="1"/>
</dbReference>
<name>A0A7W5FTS5_9BURK</name>
<evidence type="ECO:0000256" key="1">
    <source>
        <dbReference type="ARBA" id="ARBA00009437"/>
    </source>
</evidence>
<keyword evidence="7" id="KW-1185">Reference proteome</keyword>
<dbReference type="FunFam" id="1.10.10.10:FF:000001">
    <property type="entry name" value="LysR family transcriptional regulator"/>
    <property type="match status" value="1"/>
</dbReference>
<dbReference type="RefSeq" id="WP_183440955.1">
    <property type="nucleotide sequence ID" value="NZ_JACHXD010000005.1"/>
</dbReference>
<dbReference type="GO" id="GO:0000976">
    <property type="term" value="F:transcription cis-regulatory region binding"/>
    <property type="evidence" value="ECO:0007669"/>
    <property type="project" value="TreeGrafter"/>
</dbReference>
<proteinExistence type="inferred from homology"/>
<keyword evidence="4" id="KW-0804">Transcription</keyword>
<evidence type="ECO:0000256" key="4">
    <source>
        <dbReference type="ARBA" id="ARBA00023163"/>
    </source>
</evidence>
<dbReference type="InterPro" id="IPR036388">
    <property type="entry name" value="WH-like_DNA-bd_sf"/>
</dbReference>
<protein>
    <submittedName>
        <fullName evidence="6">DNA-binding transcriptional LysR family regulator</fullName>
    </submittedName>
</protein>
<dbReference type="EMBL" id="JACHXD010000005">
    <property type="protein sequence ID" value="MBB3119089.1"/>
    <property type="molecule type" value="Genomic_DNA"/>
</dbReference>
<comment type="caution">
    <text evidence="6">The sequence shown here is derived from an EMBL/GenBank/DDBJ whole genome shotgun (WGS) entry which is preliminary data.</text>
</comment>
<evidence type="ECO:0000256" key="3">
    <source>
        <dbReference type="ARBA" id="ARBA00023125"/>
    </source>
</evidence>